<feature type="transmembrane region" description="Helical" evidence="14">
    <location>
        <begin position="590"/>
        <end position="607"/>
    </location>
</feature>
<dbReference type="GO" id="GO:0015193">
    <property type="term" value="F:L-proline transmembrane transporter activity"/>
    <property type="evidence" value="ECO:0007669"/>
    <property type="project" value="TreeGrafter"/>
</dbReference>
<proteinExistence type="inferred from homology"/>
<evidence type="ECO:0000256" key="5">
    <source>
        <dbReference type="ARBA" id="ARBA00022692"/>
    </source>
</evidence>
<feature type="transmembrane region" description="Helical" evidence="14">
    <location>
        <begin position="265"/>
        <end position="288"/>
    </location>
</feature>
<feature type="transmembrane region" description="Helical" evidence="14">
    <location>
        <begin position="45"/>
        <end position="74"/>
    </location>
</feature>
<dbReference type="GO" id="GO:0005886">
    <property type="term" value="C:plasma membrane"/>
    <property type="evidence" value="ECO:0007669"/>
    <property type="project" value="UniProtKB-SubCell"/>
</dbReference>
<evidence type="ECO:0000256" key="10">
    <source>
        <dbReference type="ARBA" id="ARBA00023136"/>
    </source>
</evidence>
<feature type="transmembrane region" description="Helical" evidence="14">
    <location>
        <begin position="408"/>
        <end position="431"/>
    </location>
</feature>
<keyword evidence="6" id="KW-0769">Symport</keyword>
<dbReference type="GO" id="GO:0015824">
    <property type="term" value="P:proline transport"/>
    <property type="evidence" value="ECO:0007669"/>
    <property type="project" value="TreeGrafter"/>
</dbReference>
<evidence type="ECO:0000256" key="7">
    <source>
        <dbReference type="ARBA" id="ARBA00022989"/>
    </source>
</evidence>
<feature type="transmembrane region" description="Helical" evidence="14">
    <location>
        <begin position="355"/>
        <end position="376"/>
    </location>
</feature>
<dbReference type="Gene3D" id="1.20.1730.10">
    <property type="entry name" value="Sodium/glucose cotransporter"/>
    <property type="match status" value="1"/>
</dbReference>
<dbReference type="AlphaFoldDB" id="A0AA42B821"/>
<organism evidence="15 16">
    <name type="scientific">Echinimonas agarilytica</name>
    <dbReference type="NCBI Taxonomy" id="1215918"/>
    <lineage>
        <taxon>Bacteria</taxon>
        <taxon>Pseudomonadati</taxon>
        <taxon>Pseudomonadota</taxon>
        <taxon>Gammaproteobacteria</taxon>
        <taxon>Alteromonadales</taxon>
        <taxon>Echinimonadaceae</taxon>
        <taxon>Echinimonas</taxon>
    </lineage>
</organism>
<gene>
    <name evidence="15" type="ORF">NAF29_12590</name>
</gene>
<dbReference type="EMBL" id="JAMQGP010000006">
    <property type="protein sequence ID" value="MCM2680497.1"/>
    <property type="molecule type" value="Genomic_DNA"/>
</dbReference>
<comment type="similarity">
    <text evidence="2 13">Belongs to the sodium:solute symporter (SSF) (TC 2.A.21) family.</text>
</comment>
<evidence type="ECO:0000256" key="2">
    <source>
        <dbReference type="ARBA" id="ARBA00006434"/>
    </source>
</evidence>
<evidence type="ECO:0000256" key="11">
    <source>
        <dbReference type="ARBA" id="ARBA00023201"/>
    </source>
</evidence>
<evidence type="ECO:0000256" key="14">
    <source>
        <dbReference type="SAM" id="Phobius"/>
    </source>
</evidence>
<evidence type="ECO:0000313" key="15">
    <source>
        <dbReference type="EMBL" id="MCM2680497.1"/>
    </source>
</evidence>
<reference evidence="15 16" key="1">
    <citation type="journal article" date="2013" name="Antonie Van Leeuwenhoek">
        <title>Echinimonas agarilytica gen. nov., sp. nov., a new gammaproteobacterium isolated from the sea urchin Strongylocentrotus intermedius.</title>
        <authorList>
            <person name="Nedashkovskaya O.I."/>
            <person name="Stenkova A.M."/>
            <person name="Zhukova N.V."/>
            <person name="Van Trappen S."/>
            <person name="Lee J.S."/>
            <person name="Kim S.B."/>
        </authorList>
    </citation>
    <scope>NUCLEOTIDE SEQUENCE [LARGE SCALE GENOMIC DNA]</scope>
    <source>
        <strain evidence="15 16">KMM 6351</strain>
    </source>
</reference>
<keyword evidence="10 14" id="KW-0472">Membrane</keyword>
<dbReference type="Pfam" id="PF00474">
    <property type="entry name" value="SSF"/>
    <property type="match status" value="1"/>
</dbReference>
<dbReference type="InterPro" id="IPR050277">
    <property type="entry name" value="Sodium:Solute_Symporter"/>
</dbReference>
<evidence type="ECO:0000256" key="12">
    <source>
        <dbReference type="ARBA" id="ARBA00033708"/>
    </source>
</evidence>
<dbReference type="PANTHER" id="PTHR48086">
    <property type="entry name" value="SODIUM/PROLINE SYMPORTER-RELATED"/>
    <property type="match status" value="1"/>
</dbReference>
<keyword evidence="11" id="KW-0739">Sodium transport</keyword>
<feature type="transmembrane region" description="Helical" evidence="14">
    <location>
        <begin position="437"/>
        <end position="455"/>
    </location>
</feature>
<evidence type="ECO:0000256" key="8">
    <source>
        <dbReference type="ARBA" id="ARBA00023053"/>
    </source>
</evidence>
<evidence type="ECO:0000313" key="16">
    <source>
        <dbReference type="Proteomes" id="UP001165393"/>
    </source>
</evidence>
<feature type="transmembrane region" description="Helical" evidence="14">
    <location>
        <begin position="80"/>
        <end position="99"/>
    </location>
</feature>
<keyword evidence="3" id="KW-0813">Transport</keyword>
<evidence type="ECO:0000256" key="13">
    <source>
        <dbReference type="RuleBase" id="RU362091"/>
    </source>
</evidence>
<feature type="transmembrane region" description="Helical" evidence="14">
    <location>
        <begin position="309"/>
        <end position="335"/>
    </location>
</feature>
<feature type="transmembrane region" description="Helical" evidence="14">
    <location>
        <begin position="6"/>
        <end position="25"/>
    </location>
</feature>
<dbReference type="RefSeq" id="WP_251261939.1">
    <property type="nucleotide sequence ID" value="NZ_JAMQGP010000006.1"/>
</dbReference>
<comment type="catalytic activity">
    <reaction evidence="12">
        <text>L-proline(in) + Na(+)(in) = L-proline(out) + Na(+)(out)</text>
        <dbReference type="Rhea" id="RHEA:28967"/>
        <dbReference type="ChEBI" id="CHEBI:29101"/>
        <dbReference type="ChEBI" id="CHEBI:60039"/>
    </reaction>
</comment>
<feature type="transmembrane region" description="Helical" evidence="14">
    <location>
        <begin position="172"/>
        <end position="191"/>
    </location>
</feature>
<keyword evidence="9" id="KW-0406">Ion transport</keyword>
<comment type="subcellular location">
    <subcellularLocation>
        <location evidence="1">Cell membrane</location>
        <topology evidence="1">Multi-pass membrane protein</topology>
    </subcellularLocation>
</comment>
<evidence type="ECO:0000256" key="6">
    <source>
        <dbReference type="ARBA" id="ARBA00022847"/>
    </source>
</evidence>
<keyword evidence="5 14" id="KW-0812">Transmembrane</keyword>
<feature type="transmembrane region" description="Helical" evidence="14">
    <location>
        <begin position="497"/>
        <end position="520"/>
    </location>
</feature>
<keyword evidence="16" id="KW-1185">Reference proteome</keyword>
<dbReference type="PANTHER" id="PTHR48086:SF3">
    <property type="entry name" value="SODIUM_PROLINE SYMPORTER"/>
    <property type="match status" value="1"/>
</dbReference>
<evidence type="ECO:0000256" key="4">
    <source>
        <dbReference type="ARBA" id="ARBA00022475"/>
    </source>
</evidence>
<feature type="transmembrane region" description="Helical" evidence="14">
    <location>
        <begin position="467"/>
        <end position="485"/>
    </location>
</feature>
<dbReference type="PROSITE" id="PS50283">
    <property type="entry name" value="NA_SOLUT_SYMP_3"/>
    <property type="match status" value="1"/>
</dbReference>
<keyword evidence="4" id="KW-1003">Cell membrane</keyword>
<evidence type="ECO:0000256" key="9">
    <source>
        <dbReference type="ARBA" id="ARBA00023065"/>
    </source>
</evidence>
<protein>
    <submittedName>
        <fullName evidence="15">Na+:solute symporter</fullName>
    </submittedName>
</protein>
<dbReference type="InterPro" id="IPR038377">
    <property type="entry name" value="Na/Glc_symporter_sf"/>
</dbReference>
<feature type="transmembrane region" description="Helical" evidence="14">
    <location>
        <begin position="120"/>
        <end position="145"/>
    </location>
</feature>
<evidence type="ECO:0000256" key="3">
    <source>
        <dbReference type="ARBA" id="ARBA00022448"/>
    </source>
</evidence>
<feature type="transmembrane region" description="Helical" evidence="14">
    <location>
        <begin position="565"/>
        <end position="584"/>
    </location>
</feature>
<sequence length="617" mass="69012">MQITSLDLAIIFAYLGATIVIGLLLKRRASKNLESYFMGGKTLPWYMLGLSNASGMFDISGTMWLVTLCFIYGMKSIWVPWLWPVFNQVFLMVYLSIWLRRSNVLTGAEWIRTRFGDDMGGKMSHMVVVLFAVISVLGFLAYGFVGVGKFMEIFIPWEVVQNYVPFEVAPQYVPHLYGIFFTAIATFYVMLGGMMSIVFADLLQFAIMTVAALSIGIIAMINVSPEMLQAMTPEGWANPFFGWTLELDWAGKVNEINDKIASDGYSLFAIFVMMMLFKGVLVSAAGPAPNYDMQKILATRSPKEAAKMSGFVSIVLMPIRYFMIAGFAILAIVFYERLDLSRNGSIDFENILPSAILEFAPVGILGLLLAGLLAAFMSTFASTVNAAPAYLVNDIYKRYFKPDASNKVLIRASYTVSVGVVVISTFIGLYVQSINSVLQWIVSGLWGGYVVSNVLKWYWWRLNGQGYFWGMMSGIIGALLFPVIFDGVFPEIASDILPLYLFPLLLLISGVTCVAASLLTEPEDRELLKKFYKTVNPWGFWGPIRKEVEAENPDFKANPHFKRDMANVGVGVMLQTCLVALPIYIVIQEWQSMSITLVVLMGTALFLKKNWYNKLED</sequence>
<feature type="transmembrane region" description="Helical" evidence="14">
    <location>
        <begin position="198"/>
        <end position="221"/>
    </location>
</feature>
<dbReference type="GO" id="GO:0005298">
    <property type="term" value="F:proline:sodium symporter activity"/>
    <property type="evidence" value="ECO:0007669"/>
    <property type="project" value="TreeGrafter"/>
</dbReference>
<comment type="caution">
    <text evidence="15">The sequence shown here is derived from an EMBL/GenBank/DDBJ whole genome shotgun (WGS) entry which is preliminary data.</text>
</comment>
<keyword evidence="7 14" id="KW-1133">Transmembrane helix</keyword>
<dbReference type="CDD" id="cd11477">
    <property type="entry name" value="SLC5sbd_u1"/>
    <property type="match status" value="1"/>
</dbReference>
<name>A0AA42B821_9GAMM</name>
<accession>A0AA42B821</accession>
<dbReference type="Proteomes" id="UP001165393">
    <property type="component" value="Unassembled WGS sequence"/>
</dbReference>
<evidence type="ECO:0000256" key="1">
    <source>
        <dbReference type="ARBA" id="ARBA00004651"/>
    </source>
</evidence>
<dbReference type="InterPro" id="IPR001734">
    <property type="entry name" value="Na/solute_symporter"/>
</dbReference>
<keyword evidence="8" id="KW-0915">Sodium</keyword>